<name>A0A1S1HNM7_PROST</name>
<keyword evidence="1" id="KW-0175">Coiled coil</keyword>
<feature type="domain" description="DUF4140" evidence="4">
    <location>
        <begin position="39"/>
        <end position="137"/>
    </location>
</feature>
<gene>
    <name evidence="5" type="ORF">A3Q29_04300</name>
</gene>
<feature type="domain" description="DUF4139" evidence="3">
    <location>
        <begin position="222"/>
        <end position="533"/>
    </location>
</feature>
<organism evidence="5 6">
    <name type="scientific">Providencia stuartii</name>
    <dbReference type="NCBI Taxonomy" id="588"/>
    <lineage>
        <taxon>Bacteria</taxon>
        <taxon>Pseudomonadati</taxon>
        <taxon>Pseudomonadota</taxon>
        <taxon>Gammaproteobacteria</taxon>
        <taxon>Enterobacterales</taxon>
        <taxon>Morganellaceae</taxon>
        <taxon>Providencia</taxon>
    </lineage>
</organism>
<evidence type="ECO:0000313" key="5">
    <source>
        <dbReference type="EMBL" id="OHT23904.1"/>
    </source>
</evidence>
<dbReference type="AlphaFoldDB" id="A0A1S1HNM7"/>
<evidence type="ECO:0000313" key="6">
    <source>
        <dbReference type="Proteomes" id="UP000179588"/>
    </source>
</evidence>
<evidence type="ECO:0000256" key="1">
    <source>
        <dbReference type="SAM" id="Coils"/>
    </source>
</evidence>
<dbReference type="Pfam" id="PF13598">
    <property type="entry name" value="DUF4139"/>
    <property type="match status" value="1"/>
</dbReference>
<feature type="coiled-coil region" evidence="1">
    <location>
        <begin position="165"/>
        <end position="192"/>
    </location>
</feature>
<dbReference type="PANTHER" id="PTHR31005:SF8">
    <property type="entry name" value="DUF4139 DOMAIN-CONTAINING PROTEIN"/>
    <property type="match status" value="1"/>
</dbReference>
<evidence type="ECO:0000259" key="3">
    <source>
        <dbReference type="Pfam" id="PF13598"/>
    </source>
</evidence>
<dbReference type="OrthoDB" id="9777444at2"/>
<dbReference type="InterPro" id="IPR011935">
    <property type="entry name" value="CHP02231"/>
</dbReference>
<dbReference type="Pfam" id="PF13600">
    <property type="entry name" value="DUF4140"/>
    <property type="match status" value="1"/>
</dbReference>
<dbReference type="InterPro" id="IPR025554">
    <property type="entry name" value="DUF4140"/>
</dbReference>
<sequence length="540" mass="60594">MPTVAKLVKGVALFSAFISLQSVANEIQSINKELKLNQATIFLRGAELNNSAELVLPAGQSQITLTNVAKNVDKQSLSMSFATDDIVIRSVNLQHVPTKPSYTADITALIQKVNEIKNQIADININVKVNDEQLALLKDQRFFGESTALSLEQISSKLDFIRKQMASILSEQRVHEQNIQKLTEEMELLQAQLESKIPANADSQTEIVLTVDTPKSITTNMHVSYMTPDAGWSPSYDIRAKAIDKPLLLTYKADVIQNTGINWEQVKLSLSSTNPTRNIIPPALSPWYLSVYDEQMADISGGRMMMEMAPSAPAPIARMSAKKVNSGIADYVVTDTNGLNLSYNIELPYSLNSTPRSQSITIKQQDVDAKYRYTATPKLSEEVYLQAEVDNWQNLNLLNGPANIYLMNNYIGSYQVMTDQLTKTLDVPFGVDKNIQISRVNNELLRKKPTFIGSMIEQKESYIIKVKNNRNNDINLVVYDQLPVSQDSEIKITDMEYENGNLDKTNGKIKWDLLLKPNQQTEIPLNYTLKYPKEKHIVGL</sequence>
<feature type="signal peptide" evidence="2">
    <location>
        <begin position="1"/>
        <end position="24"/>
    </location>
</feature>
<keyword evidence="6" id="KW-1185">Reference proteome</keyword>
<dbReference type="InterPro" id="IPR037291">
    <property type="entry name" value="DUF4139"/>
</dbReference>
<evidence type="ECO:0000259" key="4">
    <source>
        <dbReference type="Pfam" id="PF13600"/>
    </source>
</evidence>
<feature type="chain" id="PRO_5010345600" description="Mucoidy inhibitor MuiA family protein" evidence="2">
    <location>
        <begin position="25"/>
        <end position="540"/>
    </location>
</feature>
<dbReference type="NCBIfam" id="TIGR02231">
    <property type="entry name" value="mucoidy inhibitor MuiA family protein"/>
    <property type="match status" value="1"/>
</dbReference>
<reference evidence="5 6" key="1">
    <citation type="submission" date="2016-03" db="EMBL/GenBank/DDBJ databases">
        <title>Genome sequence of Providencia stuartii strain, isolated from the salivary glands of larval Lucilia sericata.</title>
        <authorList>
            <person name="Yuan Y."/>
            <person name="Zhang Y."/>
            <person name="Fu S."/>
            <person name="Crippen T.L."/>
            <person name="Visi D."/>
            <person name="Benbow M.E."/>
            <person name="Allen M."/>
            <person name="Tomberlin J.K."/>
            <person name="Sze S.-H."/>
            <person name="Tarone A.M."/>
        </authorList>
    </citation>
    <scope>NUCLEOTIDE SEQUENCE [LARGE SCALE GENOMIC DNA]</scope>
    <source>
        <strain evidence="5 6">Crippen</strain>
    </source>
</reference>
<protein>
    <recommendedName>
        <fullName evidence="7">Mucoidy inhibitor MuiA family protein</fullName>
    </recommendedName>
</protein>
<accession>A0A1S1HNM7</accession>
<evidence type="ECO:0000256" key="2">
    <source>
        <dbReference type="SAM" id="SignalP"/>
    </source>
</evidence>
<comment type="caution">
    <text evidence="5">The sequence shown here is derived from an EMBL/GenBank/DDBJ whole genome shotgun (WGS) entry which is preliminary data.</text>
</comment>
<dbReference type="RefSeq" id="WP_070928049.1">
    <property type="nucleotide sequence ID" value="NZ_VAUE01000054.1"/>
</dbReference>
<proteinExistence type="predicted"/>
<dbReference type="PANTHER" id="PTHR31005">
    <property type="entry name" value="DUF4139 DOMAIN-CONTAINING PROTEIN"/>
    <property type="match status" value="1"/>
</dbReference>
<dbReference type="Proteomes" id="UP000179588">
    <property type="component" value="Unassembled WGS sequence"/>
</dbReference>
<keyword evidence="2" id="KW-0732">Signal</keyword>
<evidence type="ECO:0008006" key="7">
    <source>
        <dbReference type="Google" id="ProtNLM"/>
    </source>
</evidence>
<dbReference type="EMBL" id="LVIE01000168">
    <property type="protein sequence ID" value="OHT23904.1"/>
    <property type="molecule type" value="Genomic_DNA"/>
</dbReference>